<organism evidence="1 2">
    <name type="scientific">Dendrothele bispora (strain CBS 962.96)</name>
    <dbReference type="NCBI Taxonomy" id="1314807"/>
    <lineage>
        <taxon>Eukaryota</taxon>
        <taxon>Fungi</taxon>
        <taxon>Dikarya</taxon>
        <taxon>Basidiomycota</taxon>
        <taxon>Agaricomycotina</taxon>
        <taxon>Agaricomycetes</taxon>
        <taxon>Agaricomycetidae</taxon>
        <taxon>Agaricales</taxon>
        <taxon>Agaricales incertae sedis</taxon>
        <taxon>Dendrothele</taxon>
    </lineage>
</organism>
<evidence type="ECO:0000313" key="2">
    <source>
        <dbReference type="Proteomes" id="UP000297245"/>
    </source>
</evidence>
<reference evidence="1 2" key="1">
    <citation type="journal article" date="2019" name="Nat. Ecol. Evol.">
        <title>Megaphylogeny resolves global patterns of mushroom evolution.</title>
        <authorList>
            <person name="Varga T."/>
            <person name="Krizsan K."/>
            <person name="Foldi C."/>
            <person name="Dima B."/>
            <person name="Sanchez-Garcia M."/>
            <person name="Sanchez-Ramirez S."/>
            <person name="Szollosi G.J."/>
            <person name="Szarkandi J.G."/>
            <person name="Papp V."/>
            <person name="Albert L."/>
            <person name="Andreopoulos W."/>
            <person name="Angelini C."/>
            <person name="Antonin V."/>
            <person name="Barry K.W."/>
            <person name="Bougher N.L."/>
            <person name="Buchanan P."/>
            <person name="Buyck B."/>
            <person name="Bense V."/>
            <person name="Catcheside P."/>
            <person name="Chovatia M."/>
            <person name="Cooper J."/>
            <person name="Damon W."/>
            <person name="Desjardin D."/>
            <person name="Finy P."/>
            <person name="Geml J."/>
            <person name="Haridas S."/>
            <person name="Hughes K."/>
            <person name="Justo A."/>
            <person name="Karasinski D."/>
            <person name="Kautmanova I."/>
            <person name="Kiss B."/>
            <person name="Kocsube S."/>
            <person name="Kotiranta H."/>
            <person name="LaButti K.M."/>
            <person name="Lechner B.E."/>
            <person name="Liimatainen K."/>
            <person name="Lipzen A."/>
            <person name="Lukacs Z."/>
            <person name="Mihaltcheva S."/>
            <person name="Morgado L.N."/>
            <person name="Niskanen T."/>
            <person name="Noordeloos M.E."/>
            <person name="Ohm R.A."/>
            <person name="Ortiz-Santana B."/>
            <person name="Ovrebo C."/>
            <person name="Racz N."/>
            <person name="Riley R."/>
            <person name="Savchenko A."/>
            <person name="Shiryaev A."/>
            <person name="Soop K."/>
            <person name="Spirin V."/>
            <person name="Szebenyi C."/>
            <person name="Tomsovsky M."/>
            <person name="Tulloss R.E."/>
            <person name="Uehling J."/>
            <person name="Grigoriev I.V."/>
            <person name="Vagvolgyi C."/>
            <person name="Papp T."/>
            <person name="Martin F.M."/>
            <person name="Miettinen O."/>
            <person name="Hibbett D.S."/>
            <person name="Nagy L.G."/>
        </authorList>
    </citation>
    <scope>NUCLEOTIDE SEQUENCE [LARGE SCALE GENOMIC DNA]</scope>
    <source>
        <strain evidence="1 2">CBS 962.96</strain>
    </source>
</reference>
<proteinExistence type="predicted"/>
<accession>A0A4S8MC74</accession>
<evidence type="ECO:0000313" key="1">
    <source>
        <dbReference type="EMBL" id="THV00113.1"/>
    </source>
</evidence>
<gene>
    <name evidence="1" type="ORF">K435DRAFT_657792</name>
</gene>
<dbReference type="EMBL" id="ML179109">
    <property type="protein sequence ID" value="THV00113.1"/>
    <property type="molecule type" value="Genomic_DNA"/>
</dbReference>
<name>A0A4S8MC74_DENBC</name>
<dbReference type="AlphaFoldDB" id="A0A4S8MC74"/>
<dbReference type="OrthoDB" id="2968572at2759"/>
<sequence length="462" mass="53365">MADFTLPDNPKDALLIPNVRVSHLEHADDSVLLCKDPVGLQKHLDSAWVWGGDVRLQFHALKSVGMVFGPIPNNLQPFTLGGASIPFKQSHCYIGVVFRSTSRNYFVDHYKKKAESARFASRQVFSIESMIGAKRLPPKIGCTFYTALVDCHLIHGCEIMPDVDNVALYKLQKVQRAFLRRLLCIGFNSVLAPLFTEIGVLPIEYRRITLCLRYLEYLLELPENRFAYMALQANIDMVYASQPCWLQDLRLALNKLSPQLQLPRNLRSMQVGEIDELRKQVSKVADEYLNSEIQKLSQTYLLCNRLEPLEDGKFTRKTRMLRHYVVLVENADYRRAITALFFGRHVFAIARLGWMKDNPIQRERRLCRFCKVVIETPEHAALQCQADLYTVNLRNNLREAVRAGNKWEIPINLTNQSSLYWFKKILFNWDLIGLCAKYMYEISVHWAKTKMFIAAEEITGNQ</sequence>
<dbReference type="Proteomes" id="UP000297245">
    <property type="component" value="Unassembled WGS sequence"/>
</dbReference>
<protein>
    <recommendedName>
        <fullName evidence="3">Reverse transcriptase domain-containing protein</fullName>
    </recommendedName>
</protein>
<keyword evidence="2" id="KW-1185">Reference proteome</keyword>
<evidence type="ECO:0008006" key="3">
    <source>
        <dbReference type="Google" id="ProtNLM"/>
    </source>
</evidence>